<feature type="repeat" description="TPR" evidence="1">
    <location>
        <begin position="101"/>
        <end position="134"/>
    </location>
</feature>
<reference evidence="3" key="2">
    <citation type="submission" date="2020-09" db="EMBL/GenBank/DDBJ databases">
        <authorList>
            <person name="Sun Q."/>
            <person name="Kim S."/>
        </authorList>
    </citation>
    <scope>NUCLEOTIDE SEQUENCE</scope>
    <source>
        <strain evidence="3">KCTC 32422</strain>
    </source>
</reference>
<dbReference type="InterPro" id="IPR011990">
    <property type="entry name" value="TPR-like_helical_dom_sf"/>
</dbReference>
<dbReference type="Gene3D" id="1.25.40.10">
    <property type="entry name" value="Tetratricopeptide repeat domain"/>
    <property type="match status" value="1"/>
</dbReference>
<name>A0A918RC87_9SPHN</name>
<comment type="caution">
    <text evidence="3">The sequence shown here is derived from an EMBL/GenBank/DDBJ whole genome shotgun (WGS) entry which is preliminary data.</text>
</comment>
<gene>
    <name evidence="3" type="ORF">GCM10011617_08890</name>
</gene>
<organism evidence="3 4">
    <name type="scientific">Novosphingobium arvoryzae</name>
    <dbReference type="NCBI Taxonomy" id="1256514"/>
    <lineage>
        <taxon>Bacteria</taxon>
        <taxon>Pseudomonadati</taxon>
        <taxon>Pseudomonadota</taxon>
        <taxon>Alphaproteobacteria</taxon>
        <taxon>Sphingomonadales</taxon>
        <taxon>Sphingomonadaceae</taxon>
        <taxon>Novosphingobium</taxon>
    </lineage>
</organism>
<feature type="repeat" description="TPR" evidence="1">
    <location>
        <begin position="67"/>
        <end position="100"/>
    </location>
</feature>
<proteinExistence type="predicted"/>
<dbReference type="InterPro" id="IPR019734">
    <property type="entry name" value="TPR_rpt"/>
</dbReference>
<evidence type="ECO:0000313" key="3">
    <source>
        <dbReference type="EMBL" id="GGZ91762.1"/>
    </source>
</evidence>
<evidence type="ECO:0000256" key="2">
    <source>
        <dbReference type="SAM" id="SignalP"/>
    </source>
</evidence>
<evidence type="ECO:0000256" key="1">
    <source>
        <dbReference type="PROSITE-ProRule" id="PRU00339"/>
    </source>
</evidence>
<keyword evidence="1" id="KW-0802">TPR repeat</keyword>
<dbReference type="SMART" id="SM00028">
    <property type="entry name" value="TPR"/>
    <property type="match status" value="2"/>
</dbReference>
<dbReference type="PROSITE" id="PS50005">
    <property type="entry name" value="TPR"/>
    <property type="match status" value="2"/>
</dbReference>
<dbReference type="AlphaFoldDB" id="A0A918RC87"/>
<evidence type="ECO:0000313" key="4">
    <source>
        <dbReference type="Proteomes" id="UP000634139"/>
    </source>
</evidence>
<feature type="chain" id="PRO_5037065097" description="Tetratricopeptide repeat protein" evidence="2">
    <location>
        <begin position="33"/>
        <end position="389"/>
    </location>
</feature>
<dbReference type="RefSeq" id="WP_189539227.1">
    <property type="nucleotide sequence ID" value="NZ_BMZD01000002.1"/>
</dbReference>
<feature type="signal peptide" evidence="2">
    <location>
        <begin position="1"/>
        <end position="32"/>
    </location>
</feature>
<keyword evidence="4" id="KW-1185">Reference proteome</keyword>
<evidence type="ECO:0008006" key="5">
    <source>
        <dbReference type="Google" id="ProtNLM"/>
    </source>
</evidence>
<sequence>MTKTNTPARRWPRLAAALLAGAALLNAGTALANPEEVLNRYYAQAQQDPAAAFAALAEAAPRYPDDPRIQLEAGYYLLKQDRRAEALPWFERAVALQPERADLWKQVGYIRKALGQRSGAITAFERAAQLDPADRPARAELAYLRSAGGAWGPAEKGDIFGETYAAPEYNSYWDMAVLPVQARVGVVLADAPVVEAYVGVRLNVDSRSGKGPFGPQVYTDNMAAVAAGLRLRPLPGLALFVEGGAAYDLVDRGRTRWRGDVRGGFLYYNDWNMAPREGGGIRPVADVYADGIYYSRYDDNVLFTGRVRPGLRLAENERWALDAYLHAAAGFDTKGLRDNEFEELGGGAAVRLFGPAGLTFRAEGVRVFRHGGPPSYSTARIRLEHYARF</sequence>
<reference evidence="3" key="1">
    <citation type="journal article" date="2014" name="Int. J. Syst. Evol. Microbiol.">
        <title>Complete genome sequence of Corynebacterium casei LMG S-19264T (=DSM 44701T), isolated from a smear-ripened cheese.</title>
        <authorList>
            <consortium name="US DOE Joint Genome Institute (JGI-PGF)"/>
            <person name="Walter F."/>
            <person name="Albersmeier A."/>
            <person name="Kalinowski J."/>
            <person name="Ruckert C."/>
        </authorList>
    </citation>
    <scope>NUCLEOTIDE SEQUENCE</scope>
    <source>
        <strain evidence="3">KCTC 32422</strain>
    </source>
</reference>
<dbReference type="SUPFAM" id="SSF48452">
    <property type="entry name" value="TPR-like"/>
    <property type="match status" value="1"/>
</dbReference>
<dbReference type="Proteomes" id="UP000634139">
    <property type="component" value="Unassembled WGS sequence"/>
</dbReference>
<accession>A0A918RC87</accession>
<protein>
    <recommendedName>
        <fullName evidence="5">Tetratricopeptide repeat protein</fullName>
    </recommendedName>
</protein>
<dbReference type="Pfam" id="PF13181">
    <property type="entry name" value="TPR_8"/>
    <property type="match status" value="1"/>
</dbReference>
<dbReference type="EMBL" id="BMZD01000002">
    <property type="protein sequence ID" value="GGZ91762.1"/>
    <property type="molecule type" value="Genomic_DNA"/>
</dbReference>
<keyword evidence="2" id="KW-0732">Signal</keyword>